<evidence type="ECO:0000256" key="1">
    <source>
        <dbReference type="ARBA" id="ARBA00004651"/>
    </source>
</evidence>
<feature type="transmembrane region" description="Helical" evidence="6">
    <location>
        <begin position="12"/>
        <end position="30"/>
    </location>
</feature>
<gene>
    <name evidence="8" type="ORF">TMPK1_21810</name>
</gene>
<evidence type="ECO:0000256" key="4">
    <source>
        <dbReference type="ARBA" id="ARBA00022989"/>
    </source>
</evidence>
<dbReference type="AlphaFoldDB" id="A0A8S8XB17"/>
<dbReference type="Proteomes" id="UP000681075">
    <property type="component" value="Unassembled WGS sequence"/>
</dbReference>
<accession>A0A8S8XB17</accession>
<keyword evidence="5 6" id="KW-0472">Membrane</keyword>
<feature type="transmembrane region" description="Helical" evidence="6">
    <location>
        <begin position="50"/>
        <end position="70"/>
    </location>
</feature>
<keyword evidence="2" id="KW-1003">Cell membrane</keyword>
<keyword evidence="3 6" id="KW-0812">Transmembrane</keyword>
<organism evidence="8 9">
    <name type="scientific">Roseiterribacter gracilis</name>
    <dbReference type="NCBI Taxonomy" id="2812848"/>
    <lineage>
        <taxon>Bacteria</taxon>
        <taxon>Pseudomonadati</taxon>
        <taxon>Pseudomonadota</taxon>
        <taxon>Alphaproteobacteria</taxon>
        <taxon>Rhodospirillales</taxon>
        <taxon>Roseiterribacteraceae</taxon>
        <taxon>Roseiterribacter</taxon>
    </lineage>
</organism>
<sequence>MIEWMSDTLARFGHAGVALLMLIENLIPAIPSELVMPFCGFVAAQGKLTLLGTILAGLIGSMVGQMPWYYGGYYFGRRRCVELADKYGRWLTVSGREVEFVFDWFNRHGAKSVLIGRCIPGIRAVISVPAGINRMPLGKFLAWSLIGTTIWMTFLTYCGWVLQEHYDKVQHWGDPVLKTLIGLVVLIYIVRLVLSFRHKQAD</sequence>
<dbReference type="EMBL" id="BOPV01000001">
    <property type="protein sequence ID" value="GIL39944.1"/>
    <property type="molecule type" value="Genomic_DNA"/>
</dbReference>
<evidence type="ECO:0000259" key="7">
    <source>
        <dbReference type="Pfam" id="PF09335"/>
    </source>
</evidence>
<evidence type="ECO:0000313" key="8">
    <source>
        <dbReference type="EMBL" id="GIL39944.1"/>
    </source>
</evidence>
<evidence type="ECO:0000256" key="6">
    <source>
        <dbReference type="SAM" id="Phobius"/>
    </source>
</evidence>
<dbReference type="PANTHER" id="PTHR42709">
    <property type="entry name" value="ALKALINE PHOSPHATASE LIKE PROTEIN"/>
    <property type="match status" value="1"/>
</dbReference>
<protein>
    <submittedName>
        <fullName evidence="8">Alkaline phosphatase</fullName>
    </submittedName>
</protein>
<comment type="caution">
    <text evidence="8">The sequence shown here is derived from an EMBL/GenBank/DDBJ whole genome shotgun (WGS) entry which is preliminary data.</text>
</comment>
<feature type="transmembrane region" description="Helical" evidence="6">
    <location>
        <begin position="140"/>
        <end position="163"/>
    </location>
</feature>
<feature type="transmembrane region" description="Helical" evidence="6">
    <location>
        <begin position="175"/>
        <end position="194"/>
    </location>
</feature>
<name>A0A8S8XB17_9PROT</name>
<keyword evidence="4 6" id="KW-1133">Transmembrane helix</keyword>
<feature type="domain" description="VTT" evidence="7">
    <location>
        <begin position="30"/>
        <end position="160"/>
    </location>
</feature>
<evidence type="ECO:0000256" key="5">
    <source>
        <dbReference type="ARBA" id="ARBA00023136"/>
    </source>
</evidence>
<comment type="subcellular location">
    <subcellularLocation>
        <location evidence="1">Cell membrane</location>
        <topology evidence="1">Multi-pass membrane protein</topology>
    </subcellularLocation>
</comment>
<dbReference type="InterPro" id="IPR051311">
    <property type="entry name" value="DedA_domain"/>
</dbReference>
<evidence type="ECO:0000313" key="9">
    <source>
        <dbReference type="Proteomes" id="UP000681075"/>
    </source>
</evidence>
<dbReference type="InterPro" id="IPR032816">
    <property type="entry name" value="VTT_dom"/>
</dbReference>
<evidence type="ECO:0000256" key="2">
    <source>
        <dbReference type="ARBA" id="ARBA00022475"/>
    </source>
</evidence>
<dbReference type="PANTHER" id="PTHR42709:SF6">
    <property type="entry name" value="UNDECAPRENYL PHOSPHATE TRANSPORTER A"/>
    <property type="match status" value="1"/>
</dbReference>
<proteinExistence type="predicted"/>
<dbReference type="Pfam" id="PF09335">
    <property type="entry name" value="VTT_dom"/>
    <property type="match status" value="1"/>
</dbReference>
<dbReference type="RefSeq" id="WP_420243061.1">
    <property type="nucleotide sequence ID" value="NZ_BOPV01000001.1"/>
</dbReference>
<evidence type="ECO:0000256" key="3">
    <source>
        <dbReference type="ARBA" id="ARBA00022692"/>
    </source>
</evidence>
<reference evidence="8" key="1">
    <citation type="submission" date="2021-02" db="EMBL/GenBank/DDBJ databases">
        <title>Genome sequence of Rhodospirillales sp. strain TMPK1 isolated from soil.</title>
        <authorList>
            <person name="Nakai R."/>
            <person name="Kusada H."/>
            <person name="Tamaki H."/>
        </authorList>
    </citation>
    <scope>NUCLEOTIDE SEQUENCE</scope>
    <source>
        <strain evidence="8">TMPK1</strain>
    </source>
</reference>
<keyword evidence="9" id="KW-1185">Reference proteome</keyword>
<dbReference type="GO" id="GO:0005886">
    <property type="term" value="C:plasma membrane"/>
    <property type="evidence" value="ECO:0007669"/>
    <property type="project" value="UniProtKB-SubCell"/>
</dbReference>